<dbReference type="Proteomes" id="UP001165677">
    <property type="component" value="Unassembled WGS sequence"/>
</dbReference>
<evidence type="ECO:0000313" key="2">
    <source>
        <dbReference type="Proteomes" id="UP001165677"/>
    </source>
</evidence>
<sequence>MDRFNLIINHLERIKSNTANNEDYKFIEDIIKIEAANYNTFSKLIYDIFLFFVQDVKDSNYTFEAYKSWYIKTKELEMFWDGRDSYLILWDISTGDRKTLKIENSDITNFKLIEEYLEIISKN</sequence>
<keyword evidence="2" id="KW-1185">Reference proteome</keyword>
<reference evidence="1" key="1">
    <citation type="submission" date="2022-10" db="EMBL/GenBank/DDBJ databases">
        <title>Flavobacterium sp. nov., a bacterium isolated from lake sediment.</title>
        <authorList>
            <person name="Qu J.-H."/>
        </authorList>
    </citation>
    <scope>NUCLEOTIDE SEQUENCE</scope>
    <source>
        <strain evidence="1">TH16-21</strain>
    </source>
</reference>
<accession>A0ABT3EIG2</accession>
<dbReference type="RefSeq" id="WP_264369112.1">
    <property type="nucleotide sequence ID" value="NZ_JAPCIO010000005.1"/>
</dbReference>
<comment type="caution">
    <text evidence="1">The sequence shown here is derived from an EMBL/GenBank/DDBJ whole genome shotgun (WGS) entry which is preliminary data.</text>
</comment>
<name>A0ABT3EIG2_9FLAO</name>
<proteinExistence type="predicted"/>
<protein>
    <submittedName>
        <fullName evidence="1">Uncharacterized protein</fullName>
    </submittedName>
</protein>
<evidence type="ECO:0000313" key="1">
    <source>
        <dbReference type="EMBL" id="MCW1148360.1"/>
    </source>
</evidence>
<gene>
    <name evidence="1" type="ORF">OJ995_09030</name>
</gene>
<organism evidence="1 2">
    <name type="scientific">Flavobacterium lacisediminis</name>
    <dbReference type="NCBI Taxonomy" id="2989705"/>
    <lineage>
        <taxon>Bacteria</taxon>
        <taxon>Pseudomonadati</taxon>
        <taxon>Bacteroidota</taxon>
        <taxon>Flavobacteriia</taxon>
        <taxon>Flavobacteriales</taxon>
        <taxon>Flavobacteriaceae</taxon>
        <taxon>Flavobacterium</taxon>
    </lineage>
</organism>
<dbReference type="EMBL" id="JAPCIO010000005">
    <property type="protein sequence ID" value="MCW1148360.1"/>
    <property type="molecule type" value="Genomic_DNA"/>
</dbReference>